<keyword evidence="1" id="KW-0472">Membrane</keyword>
<feature type="transmembrane region" description="Helical" evidence="1">
    <location>
        <begin position="28"/>
        <end position="52"/>
    </location>
</feature>
<reference evidence="2" key="1">
    <citation type="submission" date="2018-05" db="EMBL/GenBank/DDBJ databases">
        <authorList>
            <person name="Lanie J.A."/>
            <person name="Ng W.-L."/>
            <person name="Kazmierczak K.M."/>
            <person name="Andrzejewski T.M."/>
            <person name="Davidsen T.M."/>
            <person name="Wayne K.J."/>
            <person name="Tettelin H."/>
            <person name="Glass J.I."/>
            <person name="Rusch D."/>
            <person name="Podicherti R."/>
            <person name="Tsui H.-C.T."/>
            <person name="Winkler M.E."/>
        </authorList>
    </citation>
    <scope>NUCLEOTIDE SEQUENCE</scope>
</reference>
<feature type="transmembrane region" description="Helical" evidence="1">
    <location>
        <begin position="58"/>
        <end position="80"/>
    </location>
</feature>
<keyword evidence="1" id="KW-0812">Transmembrane</keyword>
<sequence>MNGNKLLMVASLVIPMLLLIMRRPVLFFVQWITFFGIIIWIRAAANYISSIIQPNGNYYMVVIFFSLLCLWTVGSGLLLYNDNLRRIYRL</sequence>
<evidence type="ECO:0000256" key="1">
    <source>
        <dbReference type="SAM" id="Phobius"/>
    </source>
</evidence>
<gene>
    <name evidence="2" type="ORF">METZ01_LOCUS163838</name>
</gene>
<organism evidence="2">
    <name type="scientific">marine metagenome</name>
    <dbReference type="NCBI Taxonomy" id="408172"/>
    <lineage>
        <taxon>unclassified sequences</taxon>
        <taxon>metagenomes</taxon>
        <taxon>ecological metagenomes</taxon>
    </lineage>
</organism>
<protein>
    <submittedName>
        <fullName evidence="2">Uncharacterized protein</fullName>
    </submittedName>
</protein>
<dbReference type="AlphaFoldDB" id="A0A382BBF7"/>
<proteinExistence type="predicted"/>
<name>A0A382BBF7_9ZZZZ</name>
<accession>A0A382BBF7</accession>
<dbReference type="EMBL" id="UINC01028998">
    <property type="protein sequence ID" value="SVB10984.1"/>
    <property type="molecule type" value="Genomic_DNA"/>
</dbReference>
<evidence type="ECO:0000313" key="2">
    <source>
        <dbReference type="EMBL" id="SVB10984.1"/>
    </source>
</evidence>
<keyword evidence="1" id="KW-1133">Transmembrane helix</keyword>